<keyword evidence="6" id="KW-0269">Exonuclease</keyword>
<dbReference type="SUPFAM" id="SSF53098">
    <property type="entry name" value="Ribonuclease H-like"/>
    <property type="match status" value="1"/>
</dbReference>
<dbReference type="FunFam" id="3.30.420.10:FF:000007">
    <property type="entry name" value="Interferon-stimulated exonuclease gene 20"/>
    <property type="match status" value="1"/>
</dbReference>
<dbReference type="PANTHER" id="PTHR12801">
    <property type="entry name" value="RNA EXONUCLEASE REXO1 / RECO3 FAMILY MEMBER-RELATED"/>
    <property type="match status" value="1"/>
</dbReference>
<dbReference type="GO" id="GO:0005634">
    <property type="term" value="C:nucleus"/>
    <property type="evidence" value="ECO:0007669"/>
    <property type="project" value="UniProtKB-SubCell"/>
</dbReference>
<proteinExistence type="inferred from homology"/>
<comment type="subcellular location">
    <subcellularLocation>
        <location evidence="1">Nucleus</location>
    </subcellularLocation>
</comment>
<name>A0A5K3EIS8_MESCO</name>
<dbReference type="WBParaSite" id="MCU_000875-RA">
    <property type="protein sequence ID" value="MCU_000875-RA"/>
    <property type="gene ID" value="MCU_000875"/>
</dbReference>
<organism evidence="10">
    <name type="scientific">Mesocestoides corti</name>
    <name type="common">Flatworm</name>
    <dbReference type="NCBI Taxonomy" id="53468"/>
    <lineage>
        <taxon>Eukaryota</taxon>
        <taxon>Metazoa</taxon>
        <taxon>Spiralia</taxon>
        <taxon>Lophotrochozoa</taxon>
        <taxon>Platyhelminthes</taxon>
        <taxon>Cestoda</taxon>
        <taxon>Eucestoda</taxon>
        <taxon>Cyclophyllidea</taxon>
        <taxon>Mesocestoididae</taxon>
        <taxon>Mesocestoides</taxon>
    </lineage>
</organism>
<dbReference type="InterPro" id="IPR036397">
    <property type="entry name" value="RNaseH_sf"/>
</dbReference>
<dbReference type="SMART" id="SM00479">
    <property type="entry name" value="EXOIII"/>
    <property type="match status" value="1"/>
</dbReference>
<feature type="compositionally biased region" description="Polar residues" evidence="8">
    <location>
        <begin position="22"/>
        <end position="38"/>
    </location>
</feature>
<dbReference type="InterPro" id="IPR013520">
    <property type="entry name" value="Ribonucl_H"/>
</dbReference>
<dbReference type="PANTHER" id="PTHR12801:SF158">
    <property type="entry name" value="RNA EXONUCLEASE 4"/>
    <property type="match status" value="1"/>
</dbReference>
<dbReference type="GO" id="GO:0006364">
    <property type="term" value="P:rRNA processing"/>
    <property type="evidence" value="ECO:0007669"/>
    <property type="project" value="InterPro"/>
</dbReference>
<evidence type="ECO:0000256" key="1">
    <source>
        <dbReference type="ARBA" id="ARBA00004123"/>
    </source>
</evidence>
<dbReference type="GO" id="GO:0008408">
    <property type="term" value="F:3'-5' exonuclease activity"/>
    <property type="evidence" value="ECO:0007669"/>
    <property type="project" value="InterPro"/>
</dbReference>
<evidence type="ECO:0000256" key="5">
    <source>
        <dbReference type="ARBA" id="ARBA00022801"/>
    </source>
</evidence>
<dbReference type="Gene3D" id="3.30.420.10">
    <property type="entry name" value="Ribonuclease H-like superfamily/Ribonuclease H"/>
    <property type="match status" value="1"/>
</dbReference>
<protein>
    <recommendedName>
        <fullName evidence="3">RNA exonuclease 4</fullName>
    </recommendedName>
</protein>
<evidence type="ECO:0000256" key="2">
    <source>
        <dbReference type="ARBA" id="ARBA00010489"/>
    </source>
</evidence>
<keyword evidence="4" id="KW-0540">Nuclease</keyword>
<dbReference type="InterPro" id="IPR012337">
    <property type="entry name" value="RNaseH-like_sf"/>
</dbReference>
<dbReference type="GO" id="GO:0003676">
    <property type="term" value="F:nucleic acid binding"/>
    <property type="evidence" value="ECO:0007669"/>
    <property type="project" value="InterPro"/>
</dbReference>
<evidence type="ECO:0000256" key="4">
    <source>
        <dbReference type="ARBA" id="ARBA00022722"/>
    </source>
</evidence>
<feature type="compositionally biased region" description="Basic residues" evidence="8">
    <location>
        <begin position="59"/>
        <end position="71"/>
    </location>
</feature>
<evidence type="ECO:0000256" key="8">
    <source>
        <dbReference type="SAM" id="MobiDB-lite"/>
    </source>
</evidence>
<keyword evidence="5" id="KW-0378">Hydrolase</keyword>
<dbReference type="InterPro" id="IPR047021">
    <property type="entry name" value="REXO1/3/4-like"/>
</dbReference>
<evidence type="ECO:0000259" key="9">
    <source>
        <dbReference type="SMART" id="SM00479"/>
    </source>
</evidence>
<sequence length="397" mass="44278">MKPRKVTSQRNTLDVENREFIRTSNRPDSGTRTDSQNKISDEKSSLTEKLHNRLSSSKMQKKTAGKNKHRSDRVWFSGVPEALVKQSRENANPPAKGLVKAESFSGMTKAIALDCEFVGVGFEGKEDALARVSIVNQFGHVLLDEYVRPKEKITDYRTAVSGITPHHMRPGGPAKDFDTVHTNVAALCKGRVLVGHAVHNDLRVLMLSHPKMDIRDTSRYKPFRNLFNGRNPSLKALTDRVLGISVQAGEHDSVEDARATMRIYTAVKRIWEAQLKARRAGKPAKEIRRLSEHLRFPSASGEPNDTDEKRLKPTPLARIALDVASEFAVGVPLGGCSSGTQKTKKNVSLTLSSKMPGPVTKGRRRCSKRHEQVIAKRRRMRQRKFLPSSATVTSLFS</sequence>
<evidence type="ECO:0000256" key="7">
    <source>
        <dbReference type="ARBA" id="ARBA00023242"/>
    </source>
</evidence>
<feature type="region of interest" description="Disordered" evidence="8">
    <location>
        <begin position="1"/>
        <end position="72"/>
    </location>
</feature>
<dbReference type="Pfam" id="PF00929">
    <property type="entry name" value="RNase_T"/>
    <property type="match status" value="1"/>
</dbReference>
<feature type="compositionally biased region" description="Basic and acidic residues" evidence="8">
    <location>
        <begin position="39"/>
        <end position="51"/>
    </location>
</feature>
<evidence type="ECO:0000256" key="3">
    <source>
        <dbReference type="ARBA" id="ARBA00016937"/>
    </source>
</evidence>
<evidence type="ECO:0000256" key="6">
    <source>
        <dbReference type="ARBA" id="ARBA00022839"/>
    </source>
</evidence>
<evidence type="ECO:0000313" key="10">
    <source>
        <dbReference type="WBParaSite" id="MCU_000875-RA"/>
    </source>
</evidence>
<dbReference type="CDD" id="cd06144">
    <property type="entry name" value="REX4_like"/>
    <property type="match status" value="1"/>
</dbReference>
<dbReference type="AlphaFoldDB" id="A0A5K3EIS8"/>
<reference evidence="10" key="1">
    <citation type="submission" date="2019-11" db="UniProtKB">
        <authorList>
            <consortium name="WormBaseParasite"/>
        </authorList>
    </citation>
    <scope>IDENTIFICATION</scope>
</reference>
<dbReference type="InterPro" id="IPR037431">
    <property type="entry name" value="REX4_DEDDh_dom"/>
</dbReference>
<keyword evidence="7" id="KW-0539">Nucleus</keyword>
<feature type="domain" description="Exonuclease" evidence="9">
    <location>
        <begin position="109"/>
        <end position="273"/>
    </location>
</feature>
<accession>A0A5K3EIS8</accession>
<comment type="similarity">
    <text evidence="2">Belongs to the REXO4 family.</text>
</comment>